<keyword evidence="4 7" id="KW-0503">Monooxygenase</keyword>
<sequence length="436" mass="47229">MVGDTDSREVILNANLIPGGTIGSPWRRAAEPGEHFVSIQHYLDVARIAERGLFDAVFLADSPDLQTKEWNAPSRLIDPIVAQSVISAHTERIGLIVTATTSYSDPYVLARQLAGLAAVSNGRAGWNIVVTGGDAAARNHSMEQALAKADRYERASEFLDVVTALWDSWTPDAIDADKSTGRYLHPGRIHPINHDGKHFRVAGPLKAPPLRHGRPVLVQAGASTHGVELGARTADAVYTAHVDADSSRRRRDEIRTLARAAGRDPDSVKLLPGLIVVLADSEVAARRRQDELADLIPDEVQIVNLAARLGVDPDELTLDAPIPWDRVPPNDLSGGARGQRAVFLEFVRRQGLDTRGAARLLAAGSGHATVVGGPEQVADVITTWFTTGACDGFNVMLDELPSGLQTFVDEVLPILRRRGLFRHEYTSDTLRGHYGL</sequence>
<evidence type="ECO:0000256" key="4">
    <source>
        <dbReference type="ARBA" id="ARBA00023033"/>
    </source>
</evidence>
<keyword evidence="8" id="KW-1185">Reference proteome</keyword>
<feature type="domain" description="Luciferase-like" evidence="6">
    <location>
        <begin position="27"/>
        <end position="389"/>
    </location>
</feature>
<protein>
    <submittedName>
        <fullName evidence="7">NtaA/DmoA family FMN-dependent monooxygenase</fullName>
        <ecNumber evidence="7">1.14.-.-</ecNumber>
    </submittedName>
</protein>
<dbReference type="EC" id="1.14.-.-" evidence="7"/>
<evidence type="ECO:0000256" key="2">
    <source>
        <dbReference type="ARBA" id="ARBA00022643"/>
    </source>
</evidence>
<dbReference type="Proteomes" id="UP001597068">
    <property type="component" value="Unassembled WGS sequence"/>
</dbReference>
<evidence type="ECO:0000256" key="3">
    <source>
        <dbReference type="ARBA" id="ARBA00023002"/>
    </source>
</evidence>
<dbReference type="Pfam" id="PF00296">
    <property type="entry name" value="Bac_luciferase"/>
    <property type="match status" value="1"/>
</dbReference>
<proteinExistence type="inferred from homology"/>
<dbReference type="InterPro" id="IPR036661">
    <property type="entry name" value="Luciferase-like_sf"/>
</dbReference>
<keyword evidence="2" id="KW-0288">FMN</keyword>
<dbReference type="CDD" id="cd01095">
    <property type="entry name" value="Nitrilotriacetate_monoxgenase"/>
    <property type="match status" value="1"/>
</dbReference>
<comment type="similarity">
    <text evidence="5">Belongs to the NtaA/SnaA/DszA monooxygenase family.</text>
</comment>
<evidence type="ECO:0000256" key="1">
    <source>
        <dbReference type="ARBA" id="ARBA00022630"/>
    </source>
</evidence>
<keyword evidence="3 7" id="KW-0560">Oxidoreductase</keyword>
<evidence type="ECO:0000313" key="8">
    <source>
        <dbReference type="Proteomes" id="UP001597068"/>
    </source>
</evidence>
<dbReference type="GO" id="GO:0004497">
    <property type="term" value="F:monooxygenase activity"/>
    <property type="evidence" value="ECO:0007669"/>
    <property type="project" value="UniProtKB-KW"/>
</dbReference>
<evidence type="ECO:0000313" key="7">
    <source>
        <dbReference type="EMBL" id="MFD0926275.1"/>
    </source>
</evidence>
<dbReference type="RefSeq" id="WP_253645838.1">
    <property type="nucleotide sequence ID" value="NZ_BAAAMO010000002.1"/>
</dbReference>
<name>A0ABW3G712_9NOCA</name>
<dbReference type="PIRSF" id="PIRSF000337">
    <property type="entry name" value="NTA_MOA"/>
    <property type="match status" value="1"/>
</dbReference>
<evidence type="ECO:0000256" key="5">
    <source>
        <dbReference type="ARBA" id="ARBA00033748"/>
    </source>
</evidence>
<organism evidence="7 8">
    <name type="scientific">Williamsia deligens</name>
    <dbReference type="NCBI Taxonomy" id="321325"/>
    <lineage>
        <taxon>Bacteria</taxon>
        <taxon>Bacillati</taxon>
        <taxon>Actinomycetota</taxon>
        <taxon>Actinomycetes</taxon>
        <taxon>Mycobacteriales</taxon>
        <taxon>Nocardiaceae</taxon>
        <taxon>Williamsia</taxon>
    </lineage>
</organism>
<dbReference type="InterPro" id="IPR011251">
    <property type="entry name" value="Luciferase-like_dom"/>
</dbReference>
<dbReference type="InterPro" id="IPR016215">
    <property type="entry name" value="NTA_MOA"/>
</dbReference>
<dbReference type="InterPro" id="IPR051260">
    <property type="entry name" value="Diverse_substr_monoxygenases"/>
</dbReference>
<dbReference type="SUPFAM" id="SSF51679">
    <property type="entry name" value="Bacterial luciferase-like"/>
    <property type="match status" value="1"/>
</dbReference>
<keyword evidence="1" id="KW-0285">Flavoprotein</keyword>
<comment type="caution">
    <text evidence="7">The sequence shown here is derived from an EMBL/GenBank/DDBJ whole genome shotgun (WGS) entry which is preliminary data.</text>
</comment>
<evidence type="ECO:0000259" key="6">
    <source>
        <dbReference type="Pfam" id="PF00296"/>
    </source>
</evidence>
<dbReference type="Gene3D" id="3.20.20.30">
    <property type="entry name" value="Luciferase-like domain"/>
    <property type="match status" value="1"/>
</dbReference>
<gene>
    <name evidence="7" type="ORF">ACFQ04_11060</name>
</gene>
<accession>A0ABW3G712</accession>
<dbReference type="EMBL" id="JBHTIL010000001">
    <property type="protein sequence ID" value="MFD0926275.1"/>
    <property type="molecule type" value="Genomic_DNA"/>
</dbReference>
<dbReference type="NCBIfam" id="TIGR03860">
    <property type="entry name" value="FMN_nitrolo"/>
    <property type="match status" value="1"/>
</dbReference>
<dbReference type="PANTHER" id="PTHR30011:SF16">
    <property type="entry name" value="C2H2 FINGER DOMAIN TRANSCRIPTION FACTOR (EUROFUNG)-RELATED"/>
    <property type="match status" value="1"/>
</dbReference>
<dbReference type="PANTHER" id="PTHR30011">
    <property type="entry name" value="ALKANESULFONATE MONOOXYGENASE-RELATED"/>
    <property type="match status" value="1"/>
</dbReference>
<reference evidence="8" key="1">
    <citation type="journal article" date="2019" name="Int. J. Syst. Evol. Microbiol.">
        <title>The Global Catalogue of Microorganisms (GCM) 10K type strain sequencing project: providing services to taxonomists for standard genome sequencing and annotation.</title>
        <authorList>
            <consortium name="The Broad Institute Genomics Platform"/>
            <consortium name="The Broad Institute Genome Sequencing Center for Infectious Disease"/>
            <person name="Wu L."/>
            <person name="Ma J."/>
        </authorList>
    </citation>
    <scope>NUCLEOTIDE SEQUENCE [LARGE SCALE GENOMIC DNA]</scope>
    <source>
        <strain evidence="8">CCUG 50873</strain>
    </source>
</reference>